<evidence type="ECO:0000313" key="2">
    <source>
        <dbReference type="Proteomes" id="UP000237839"/>
    </source>
</evidence>
<accession>A0A2S9GYK4</accession>
<comment type="caution">
    <text evidence="1">The sequence shown here is derived from an EMBL/GenBank/DDBJ whole genome shotgun (WGS) entry which is preliminary data.</text>
</comment>
<proteinExistence type="predicted"/>
<keyword evidence="2" id="KW-1185">Reference proteome</keyword>
<name>A0A2S9GYK4_9BURK</name>
<dbReference type="EMBL" id="PUGF01000011">
    <property type="protein sequence ID" value="PRC92780.1"/>
    <property type="molecule type" value="Genomic_DNA"/>
</dbReference>
<gene>
    <name evidence="1" type="ORF">S2091_2510</name>
</gene>
<dbReference type="Proteomes" id="UP000237839">
    <property type="component" value="Unassembled WGS sequence"/>
</dbReference>
<reference evidence="1 2" key="1">
    <citation type="submission" date="2018-02" db="EMBL/GenBank/DDBJ databases">
        <title>Solimicrobium silvestre gen. nov., sp. nov., isolated from alpine forest soil.</title>
        <authorList>
            <person name="Margesin R."/>
            <person name="Albuquerque L."/>
            <person name="Zhang D.-C."/>
            <person name="Froufe H.J.C."/>
            <person name="Severino R."/>
            <person name="Roxo I."/>
            <person name="Egas C."/>
            <person name="Da Costa M.S."/>
        </authorList>
    </citation>
    <scope>NUCLEOTIDE SEQUENCE [LARGE SCALE GENOMIC DNA]</scope>
    <source>
        <strain evidence="1 2">S20-91</strain>
    </source>
</reference>
<protein>
    <submittedName>
        <fullName evidence="1">Uncharacterized protein</fullName>
    </submittedName>
</protein>
<evidence type="ECO:0000313" key="1">
    <source>
        <dbReference type="EMBL" id="PRC92780.1"/>
    </source>
</evidence>
<organism evidence="1 2">
    <name type="scientific">Solimicrobium silvestre</name>
    <dbReference type="NCBI Taxonomy" id="2099400"/>
    <lineage>
        <taxon>Bacteria</taxon>
        <taxon>Pseudomonadati</taxon>
        <taxon>Pseudomonadota</taxon>
        <taxon>Betaproteobacteria</taxon>
        <taxon>Burkholderiales</taxon>
        <taxon>Oxalobacteraceae</taxon>
        <taxon>Solimicrobium</taxon>
    </lineage>
</organism>
<dbReference type="AlphaFoldDB" id="A0A2S9GYK4"/>
<sequence length="40" mass="4797">MSTSPFSLWQGLLKTRFSKRPWMIDRSINPARSQFVLLHY</sequence>